<keyword evidence="6 13" id="KW-0812">Transmembrane</keyword>
<keyword evidence="5 15" id="KW-0808">Transferase</keyword>
<keyword evidence="9" id="KW-0067">ATP-binding</keyword>
<dbReference type="SUPFAM" id="SSF47384">
    <property type="entry name" value="Homodimeric domain of signal transducing histidine kinase"/>
    <property type="match status" value="1"/>
</dbReference>
<comment type="caution">
    <text evidence="15">The sequence shown here is derived from an EMBL/GenBank/DDBJ whole genome shotgun (WGS) entry which is preliminary data.</text>
</comment>
<feature type="domain" description="Histidine kinase" evidence="14">
    <location>
        <begin position="248"/>
        <end position="458"/>
    </location>
</feature>
<dbReference type="GO" id="GO:0005524">
    <property type="term" value="F:ATP binding"/>
    <property type="evidence" value="ECO:0007669"/>
    <property type="project" value="UniProtKB-KW"/>
</dbReference>
<dbReference type="GO" id="GO:0005886">
    <property type="term" value="C:plasma membrane"/>
    <property type="evidence" value="ECO:0007669"/>
    <property type="project" value="TreeGrafter"/>
</dbReference>
<comment type="subcellular location">
    <subcellularLocation>
        <location evidence="2">Membrane</location>
        <topology evidence="2">Multi-pass membrane protein</topology>
    </subcellularLocation>
</comment>
<gene>
    <name evidence="15" type="ORF">BN77_p11150</name>
</gene>
<keyword evidence="11" id="KW-0902">Two-component regulatory system</keyword>
<dbReference type="PANTHER" id="PTHR45436:SF14">
    <property type="entry name" value="SENSOR PROTEIN QSEC"/>
    <property type="match status" value="1"/>
</dbReference>
<evidence type="ECO:0000256" key="10">
    <source>
        <dbReference type="ARBA" id="ARBA00022989"/>
    </source>
</evidence>
<keyword evidence="7" id="KW-0547">Nucleotide-binding</keyword>
<dbReference type="InterPro" id="IPR003661">
    <property type="entry name" value="HisK_dim/P_dom"/>
</dbReference>
<dbReference type="PRINTS" id="PR00344">
    <property type="entry name" value="BCTRLSENSOR"/>
</dbReference>
<evidence type="ECO:0000313" key="15">
    <source>
        <dbReference type="EMBL" id="CCM78469.1"/>
    </source>
</evidence>
<proteinExistence type="predicted"/>
<dbReference type="STRING" id="1211777.BN77_p11150"/>
<dbReference type="Pfam" id="PF08521">
    <property type="entry name" value="2CSK_N"/>
    <property type="match status" value="1"/>
</dbReference>
<dbReference type="Pfam" id="PF00512">
    <property type="entry name" value="HisKA"/>
    <property type="match status" value="1"/>
</dbReference>
<evidence type="ECO:0000256" key="6">
    <source>
        <dbReference type="ARBA" id="ARBA00022692"/>
    </source>
</evidence>
<reference evidence="15 16" key="1">
    <citation type="journal article" date="2013" name="Genome Announc.">
        <title>Draft Genome Sequence of Rhizobium mesoamericanum STM3625, a Nitrogen-Fixing Symbiont of Mimosa pudica Isolated in French Guiana (South America).</title>
        <authorList>
            <person name="Moulin L."/>
            <person name="Mornico D."/>
            <person name="Melkonian R."/>
            <person name="Klonowska A."/>
        </authorList>
    </citation>
    <scope>NUCLEOTIDE SEQUENCE [LARGE SCALE GENOMIC DNA]</scope>
    <source>
        <strain evidence="15 16">STM3625</strain>
    </source>
</reference>
<feature type="transmembrane region" description="Helical" evidence="13">
    <location>
        <begin position="12"/>
        <end position="30"/>
    </location>
</feature>
<dbReference type="InterPro" id="IPR036097">
    <property type="entry name" value="HisK_dim/P_sf"/>
</dbReference>
<keyword evidence="4" id="KW-0597">Phosphoprotein</keyword>
<accession>K0Q5F6</accession>
<dbReference type="InterPro" id="IPR004358">
    <property type="entry name" value="Sig_transdc_His_kin-like_C"/>
</dbReference>
<evidence type="ECO:0000256" key="4">
    <source>
        <dbReference type="ARBA" id="ARBA00022553"/>
    </source>
</evidence>
<dbReference type="EMBL" id="CANI01000039">
    <property type="protein sequence ID" value="CCM78469.1"/>
    <property type="molecule type" value="Genomic_DNA"/>
</dbReference>
<dbReference type="InterPro" id="IPR050428">
    <property type="entry name" value="TCS_sensor_his_kinase"/>
</dbReference>
<evidence type="ECO:0000256" key="2">
    <source>
        <dbReference type="ARBA" id="ARBA00004141"/>
    </source>
</evidence>
<keyword evidence="16" id="KW-1185">Reference proteome</keyword>
<dbReference type="PROSITE" id="PS50109">
    <property type="entry name" value="HIS_KIN"/>
    <property type="match status" value="1"/>
</dbReference>
<evidence type="ECO:0000256" key="11">
    <source>
        <dbReference type="ARBA" id="ARBA00023012"/>
    </source>
</evidence>
<dbReference type="EC" id="2.7.13.3" evidence="3"/>
<dbReference type="GO" id="GO:0000155">
    <property type="term" value="F:phosphorelay sensor kinase activity"/>
    <property type="evidence" value="ECO:0007669"/>
    <property type="project" value="InterPro"/>
</dbReference>
<evidence type="ECO:0000256" key="3">
    <source>
        <dbReference type="ARBA" id="ARBA00012438"/>
    </source>
</evidence>
<dbReference type="eggNOG" id="COG5002">
    <property type="taxonomic scope" value="Bacteria"/>
</dbReference>
<evidence type="ECO:0000256" key="7">
    <source>
        <dbReference type="ARBA" id="ARBA00022741"/>
    </source>
</evidence>
<evidence type="ECO:0000259" key="14">
    <source>
        <dbReference type="PROSITE" id="PS50109"/>
    </source>
</evidence>
<dbReference type="InterPro" id="IPR003594">
    <property type="entry name" value="HATPase_dom"/>
</dbReference>
<evidence type="ECO:0000256" key="12">
    <source>
        <dbReference type="ARBA" id="ARBA00023136"/>
    </source>
</evidence>
<dbReference type="SUPFAM" id="SSF55874">
    <property type="entry name" value="ATPase domain of HSP90 chaperone/DNA topoisomerase II/histidine kinase"/>
    <property type="match status" value="1"/>
</dbReference>
<comment type="catalytic activity">
    <reaction evidence="1">
        <text>ATP + protein L-histidine = ADP + protein N-phospho-L-histidine.</text>
        <dbReference type="EC" id="2.7.13.3"/>
    </reaction>
</comment>
<dbReference type="AlphaFoldDB" id="K0Q5F6"/>
<dbReference type="SMART" id="SM00388">
    <property type="entry name" value="HisKA"/>
    <property type="match status" value="1"/>
</dbReference>
<dbReference type="Gene3D" id="3.30.565.10">
    <property type="entry name" value="Histidine kinase-like ATPase, C-terminal domain"/>
    <property type="match status" value="1"/>
</dbReference>
<dbReference type="Gene3D" id="1.10.287.130">
    <property type="match status" value="1"/>
</dbReference>
<dbReference type="InterPro" id="IPR005467">
    <property type="entry name" value="His_kinase_dom"/>
</dbReference>
<dbReference type="Proteomes" id="UP000009319">
    <property type="component" value="Unassembled WGS sequence"/>
</dbReference>
<feature type="transmembrane region" description="Helical" evidence="13">
    <location>
        <begin position="164"/>
        <end position="187"/>
    </location>
</feature>
<dbReference type="PANTHER" id="PTHR45436">
    <property type="entry name" value="SENSOR HISTIDINE KINASE YKOH"/>
    <property type="match status" value="1"/>
</dbReference>
<sequence length="458" mass="50981">MRPSTLTRKLFLRIAPVVVVTILVVGAFAFKSATREINNIYDAQLINDANVLWGLLHNRLQHSPEHTPQQVDDIDFNMDNQLAFNEDADDYADAHMFRAWVNGKIIFYSSTAFLSDVPYQKAGFSDLSYRGENWRLYSLPIPASGIVMEVGEKMSLRQTLVSNILLNLFFPLLVLVPVIGFLIWLGIHNGLRTIHGLVHQIRIRSPDDLSAIAVKDLPRDLLPLGRSINQLLEKLGRSLTLERRFSDLAAHQLRTPQASVKLLLQMLASTDNQQEQKAIISDLVTSNNRATHLIEQLLRLARVSHHPLDPMPVQIYHMIASMIADFGKIINSRNLDVSLEGPESAQIRTDESLLQMMISNLLDNAIKYTPVGGAIEVVLSAESAFWLISISDSGPGIPPEEREAVFNRFYRLDTLNAEGAGLGLAIVADTADRLAASVKLSTPSYGSGLRVELRLPKN</sequence>
<dbReference type="InterPro" id="IPR036890">
    <property type="entry name" value="HATPase_C_sf"/>
</dbReference>
<evidence type="ECO:0000256" key="9">
    <source>
        <dbReference type="ARBA" id="ARBA00022840"/>
    </source>
</evidence>
<keyword evidence="12 13" id="KW-0472">Membrane</keyword>
<dbReference type="InterPro" id="IPR013727">
    <property type="entry name" value="2CSK_N"/>
</dbReference>
<dbReference type="SMART" id="SM00387">
    <property type="entry name" value="HATPase_c"/>
    <property type="match status" value="1"/>
</dbReference>
<keyword evidence="8" id="KW-0418">Kinase</keyword>
<protein>
    <recommendedName>
        <fullName evidence="3">histidine kinase</fullName>
        <ecNumber evidence="3">2.7.13.3</ecNumber>
    </recommendedName>
</protein>
<evidence type="ECO:0000256" key="1">
    <source>
        <dbReference type="ARBA" id="ARBA00000085"/>
    </source>
</evidence>
<evidence type="ECO:0000256" key="13">
    <source>
        <dbReference type="SAM" id="Phobius"/>
    </source>
</evidence>
<organism evidence="15 16">
    <name type="scientific">Rhizobium mesoamericanum STM3625</name>
    <dbReference type="NCBI Taxonomy" id="1211777"/>
    <lineage>
        <taxon>Bacteria</taxon>
        <taxon>Pseudomonadati</taxon>
        <taxon>Pseudomonadota</taxon>
        <taxon>Alphaproteobacteria</taxon>
        <taxon>Hyphomicrobiales</taxon>
        <taxon>Rhizobiaceae</taxon>
        <taxon>Rhizobium/Agrobacterium group</taxon>
        <taxon>Rhizobium</taxon>
    </lineage>
</organism>
<dbReference type="RefSeq" id="WP_007537457.1">
    <property type="nucleotide sequence ID" value="NZ_HF536773.1"/>
</dbReference>
<evidence type="ECO:0000256" key="5">
    <source>
        <dbReference type="ARBA" id="ARBA00022679"/>
    </source>
</evidence>
<dbReference type="HOGENOM" id="CLU_000445_89_37_5"/>
<dbReference type="Pfam" id="PF02518">
    <property type="entry name" value="HATPase_c"/>
    <property type="match status" value="1"/>
</dbReference>
<evidence type="ECO:0000256" key="8">
    <source>
        <dbReference type="ARBA" id="ARBA00022777"/>
    </source>
</evidence>
<dbReference type="CDD" id="cd00082">
    <property type="entry name" value="HisKA"/>
    <property type="match status" value="1"/>
</dbReference>
<evidence type="ECO:0000313" key="16">
    <source>
        <dbReference type="Proteomes" id="UP000009319"/>
    </source>
</evidence>
<keyword evidence="10 13" id="KW-1133">Transmembrane helix</keyword>
<name>K0Q5F6_9HYPH</name>